<protein>
    <submittedName>
        <fullName evidence="2">Uncharacterized protein</fullName>
    </submittedName>
</protein>
<accession>A0A194QVG0</accession>
<name>A0A194QVG0_PAPMA</name>
<proteinExistence type="predicted"/>
<evidence type="ECO:0000313" key="3">
    <source>
        <dbReference type="Proteomes" id="UP000053240"/>
    </source>
</evidence>
<gene>
    <name evidence="2" type="ORF">RR48_15450</name>
</gene>
<evidence type="ECO:0000256" key="1">
    <source>
        <dbReference type="SAM" id="MobiDB-lite"/>
    </source>
</evidence>
<dbReference type="InParanoid" id="A0A194QVG0"/>
<dbReference type="EMBL" id="KQ461108">
    <property type="protein sequence ID" value="KPJ09309.1"/>
    <property type="molecule type" value="Genomic_DNA"/>
</dbReference>
<keyword evidence="3" id="KW-1185">Reference proteome</keyword>
<reference evidence="2 3" key="1">
    <citation type="journal article" date="2015" name="Nat. Commun.">
        <title>Outbred genome sequencing and CRISPR/Cas9 gene editing in butterflies.</title>
        <authorList>
            <person name="Li X."/>
            <person name="Fan D."/>
            <person name="Zhang W."/>
            <person name="Liu G."/>
            <person name="Zhang L."/>
            <person name="Zhao L."/>
            <person name="Fang X."/>
            <person name="Chen L."/>
            <person name="Dong Y."/>
            <person name="Chen Y."/>
            <person name="Ding Y."/>
            <person name="Zhao R."/>
            <person name="Feng M."/>
            <person name="Zhu Y."/>
            <person name="Feng Y."/>
            <person name="Jiang X."/>
            <person name="Zhu D."/>
            <person name="Xiang H."/>
            <person name="Feng X."/>
            <person name="Li S."/>
            <person name="Wang J."/>
            <person name="Zhang G."/>
            <person name="Kronforst M.R."/>
            <person name="Wang W."/>
        </authorList>
    </citation>
    <scope>NUCLEOTIDE SEQUENCE [LARGE SCALE GENOMIC DNA]</scope>
    <source>
        <strain evidence="2">Ya'a_city_454_Pm</strain>
        <tissue evidence="2">Whole body</tissue>
    </source>
</reference>
<feature type="region of interest" description="Disordered" evidence="1">
    <location>
        <begin position="65"/>
        <end position="91"/>
    </location>
</feature>
<dbReference type="Proteomes" id="UP000053240">
    <property type="component" value="Unassembled WGS sequence"/>
</dbReference>
<dbReference type="STRING" id="76193.A0A194QVG0"/>
<evidence type="ECO:0000313" key="2">
    <source>
        <dbReference type="EMBL" id="KPJ09309.1"/>
    </source>
</evidence>
<sequence>MIAQLPSSCRLPTQEIANAASAALSPASITLLTCEVPGHSVSPAVSENIMSIFFFRFHNLRRAEDRKRGKSEGMMSSDTMTAPSRLLERPLSVPADSLDEIASQIPRF</sequence>
<dbReference type="AlphaFoldDB" id="A0A194QVG0"/>
<organism evidence="2 3">
    <name type="scientific">Papilio machaon</name>
    <name type="common">Old World swallowtail butterfly</name>
    <dbReference type="NCBI Taxonomy" id="76193"/>
    <lineage>
        <taxon>Eukaryota</taxon>
        <taxon>Metazoa</taxon>
        <taxon>Ecdysozoa</taxon>
        <taxon>Arthropoda</taxon>
        <taxon>Hexapoda</taxon>
        <taxon>Insecta</taxon>
        <taxon>Pterygota</taxon>
        <taxon>Neoptera</taxon>
        <taxon>Endopterygota</taxon>
        <taxon>Lepidoptera</taxon>
        <taxon>Glossata</taxon>
        <taxon>Ditrysia</taxon>
        <taxon>Papilionoidea</taxon>
        <taxon>Papilionidae</taxon>
        <taxon>Papilioninae</taxon>
        <taxon>Papilio</taxon>
    </lineage>
</organism>